<proteinExistence type="predicted"/>
<comment type="caution">
    <text evidence="2">The sequence shown here is derived from an EMBL/GenBank/DDBJ whole genome shotgun (WGS) entry which is preliminary data.</text>
</comment>
<accession>A0A6M0Q4R4</accession>
<feature type="transmembrane region" description="Helical" evidence="1">
    <location>
        <begin position="6"/>
        <end position="25"/>
    </location>
</feature>
<evidence type="ECO:0000313" key="3">
    <source>
        <dbReference type="Proteomes" id="UP000481043"/>
    </source>
</evidence>
<dbReference type="AlphaFoldDB" id="A0A6M0Q4R4"/>
<gene>
    <name evidence="2" type="ORF">G4D63_03440</name>
</gene>
<protein>
    <submittedName>
        <fullName evidence="2">Uncharacterized protein</fullName>
    </submittedName>
</protein>
<keyword evidence="1" id="KW-0812">Transmembrane</keyword>
<dbReference type="EMBL" id="JAAIWM010000001">
    <property type="protein sequence ID" value="NEY70789.1"/>
    <property type="molecule type" value="Genomic_DNA"/>
</dbReference>
<keyword evidence="1" id="KW-0472">Membrane</keyword>
<evidence type="ECO:0000313" key="2">
    <source>
        <dbReference type="EMBL" id="NEY70789.1"/>
    </source>
</evidence>
<sequence>MIILYIPLAVLILYFINSLTNALCIQKEIPEERQPKVFRTINILITILLISSFVEVTFT</sequence>
<dbReference type="Proteomes" id="UP000481043">
    <property type="component" value="Unassembled WGS sequence"/>
</dbReference>
<keyword evidence="1" id="KW-1133">Transmembrane helix</keyword>
<keyword evidence="3" id="KW-1185">Reference proteome</keyword>
<feature type="transmembrane region" description="Helical" evidence="1">
    <location>
        <begin position="37"/>
        <end position="58"/>
    </location>
</feature>
<name>A0A6M0Q4R4_9BACI</name>
<evidence type="ECO:0000256" key="1">
    <source>
        <dbReference type="SAM" id="Phobius"/>
    </source>
</evidence>
<dbReference type="RefSeq" id="WP_163177723.1">
    <property type="nucleotide sequence ID" value="NZ_JAAIWM010000001.1"/>
</dbReference>
<organism evidence="2 3">
    <name type="scientific">Bacillus mesophilus</name>
    <dbReference type="NCBI Taxonomy" id="1808955"/>
    <lineage>
        <taxon>Bacteria</taxon>
        <taxon>Bacillati</taxon>
        <taxon>Bacillota</taxon>
        <taxon>Bacilli</taxon>
        <taxon>Bacillales</taxon>
        <taxon>Bacillaceae</taxon>
        <taxon>Bacillus</taxon>
    </lineage>
</organism>
<reference evidence="2 3" key="1">
    <citation type="submission" date="2020-02" db="EMBL/GenBank/DDBJ databases">
        <title>Bacillus aquiflavi sp. nov., isolated from yellow water of strong flavor Chinese baijiu in Yibin region of China.</title>
        <authorList>
            <person name="Xie J."/>
        </authorList>
    </citation>
    <scope>NUCLEOTIDE SEQUENCE [LARGE SCALE GENOMIC DNA]</scope>
    <source>
        <strain evidence="2 3">SA4</strain>
    </source>
</reference>